<dbReference type="GO" id="GO:0003676">
    <property type="term" value="F:nucleic acid binding"/>
    <property type="evidence" value="ECO:0007669"/>
    <property type="project" value="InterPro"/>
</dbReference>
<comment type="caution">
    <text evidence="5">The sequence shown here is derived from an EMBL/GenBank/DDBJ whole genome shotgun (WGS) entry which is preliminary data.</text>
</comment>
<dbReference type="GO" id="GO:0016788">
    <property type="term" value="F:hydrolase activity, acting on ester bonds"/>
    <property type="evidence" value="ECO:0007669"/>
    <property type="project" value="InterPro"/>
</dbReference>
<evidence type="ECO:0000256" key="3">
    <source>
        <dbReference type="ARBA" id="ARBA00022801"/>
    </source>
</evidence>
<dbReference type="GO" id="GO:0004518">
    <property type="term" value="F:nuclease activity"/>
    <property type="evidence" value="ECO:0007669"/>
    <property type="project" value="UniProtKB-KW"/>
</dbReference>
<dbReference type="InterPro" id="IPR011856">
    <property type="entry name" value="tRNA_endonuc-like_dom_sf"/>
</dbReference>
<organism evidence="5 10">
    <name type="scientific">Clostridioides difficile</name>
    <name type="common">Peptoclostridium difficile</name>
    <dbReference type="NCBI Taxonomy" id="1496"/>
    <lineage>
        <taxon>Bacteria</taxon>
        <taxon>Bacillati</taxon>
        <taxon>Bacillota</taxon>
        <taxon>Clostridia</taxon>
        <taxon>Peptostreptococcales</taxon>
        <taxon>Peptostreptococcaceae</taxon>
        <taxon>Clostridioides</taxon>
    </lineage>
</organism>
<dbReference type="EMBL" id="CAAJVP010000009">
    <property type="protein sequence ID" value="VHY09014.1"/>
    <property type="molecule type" value="Genomic_DNA"/>
</dbReference>
<reference evidence="5" key="1">
    <citation type="journal article" date="2018" name="Genome Biol.">
        <title>SKESA: strategic k-mer extension for scrupulous assemblies.</title>
        <authorList>
            <person name="Souvorov A."/>
            <person name="Agarwala R."/>
            <person name="Lipman D.J."/>
        </authorList>
    </citation>
    <scope>NUCLEOTIDE SEQUENCE</scope>
    <source>
        <strain evidence="5">Clostridioides</strain>
    </source>
</reference>
<reference evidence="5" key="3">
    <citation type="submission" date="2021-06" db="EMBL/GenBank/DDBJ databases">
        <authorList>
            <consortium name="NCBI Pathogen Detection Project"/>
        </authorList>
    </citation>
    <scope>NUCLEOTIDE SEQUENCE</scope>
    <source>
        <strain evidence="5">Clostridioides</strain>
    </source>
</reference>
<dbReference type="Proteomes" id="UP000372533">
    <property type="component" value="Unassembled WGS sequence"/>
</dbReference>
<dbReference type="SMART" id="SM00990">
    <property type="entry name" value="VRR_NUC"/>
    <property type="match status" value="1"/>
</dbReference>
<dbReference type="InterPro" id="IPR014883">
    <property type="entry name" value="VRR_NUC"/>
</dbReference>
<dbReference type="Proteomes" id="UP000411588">
    <property type="component" value="Unassembled WGS sequence"/>
</dbReference>
<gene>
    <name evidence="5" type="ORF">KRQ00_002918</name>
    <name evidence="7" type="ORF">SAMEA1402366_02131</name>
    <name evidence="6" type="ORF">SAMEA1402399_03395</name>
</gene>
<dbReference type="EMBL" id="DAEQIJ010000015">
    <property type="protein sequence ID" value="HBH2621135.1"/>
    <property type="molecule type" value="Genomic_DNA"/>
</dbReference>
<evidence type="ECO:0000256" key="1">
    <source>
        <dbReference type="ARBA" id="ARBA00001946"/>
    </source>
</evidence>
<evidence type="ECO:0000313" key="8">
    <source>
        <dbReference type="Proteomes" id="UP000372533"/>
    </source>
</evidence>
<evidence type="ECO:0000313" key="9">
    <source>
        <dbReference type="Proteomes" id="UP000411588"/>
    </source>
</evidence>
<protein>
    <submittedName>
        <fullName evidence="6">Phage-like protein</fullName>
    </submittedName>
    <submittedName>
        <fullName evidence="5">VRR-NUC domain-containing protein</fullName>
    </submittedName>
</protein>
<name>A0A9P3WT86_CLODI</name>
<evidence type="ECO:0000256" key="2">
    <source>
        <dbReference type="ARBA" id="ARBA00022722"/>
    </source>
</evidence>
<dbReference type="Pfam" id="PF08774">
    <property type="entry name" value="VRR_NUC"/>
    <property type="match status" value="1"/>
</dbReference>
<accession>A0A9P3WT86</accession>
<reference evidence="6 9" key="2">
    <citation type="submission" date="2019-02" db="EMBL/GenBank/DDBJ databases">
        <authorList>
            <consortium name="Pathogen Informatics"/>
        </authorList>
    </citation>
    <scope>NUCLEOTIDE SEQUENCE [LARGE SCALE GENOMIC DNA]</scope>
    <source>
        <strain evidence="6">Clo34</strain>
        <strain evidence="9">clo34</strain>
        <strain evidence="8">tl291</strain>
        <strain evidence="7">Tl291</strain>
    </source>
</reference>
<evidence type="ECO:0000313" key="7">
    <source>
        <dbReference type="EMBL" id="VHY09014.1"/>
    </source>
</evidence>
<sequence length="108" mass="12493">MLESKIEKRLKKEIELLGGKAMKFISPGEAGVPDRIVLLPEGHVIFVELKAPGKKLRKLQQYKMRELRELGFKVKCVSTLKEIDDFIKEVKGWNLNHIHTKNTQLEKL</sequence>
<evidence type="ECO:0000313" key="5">
    <source>
        <dbReference type="EMBL" id="HBH2621135.1"/>
    </source>
</evidence>
<evidence type="ECO:0000313" key="6">
    <source>
        <dbReference type="EMBL" id="VFD35126.1"/>
    </source>
</evidence>
<dbReference type="Gene3D" id="3.40.1350.10">
    <property type="match status" value="1"/>
</dbReference>
<keyword evidence="2" id="KW-0540">Nuclease</keyword>
<dbReference type="Proteomes" id="UP000879542">
    <property type="component" value="Unassembled WGS sequence"/>
</dbReference>
<dbReference type="AlphaFoldDB" id="A0A9P3WT86"/>
<comment type="cofactor">
    <cofactor evidence="1">
        <name>Mg(2+)</name>
        <dbReference type="ChEBI" id="CHEBI:18420"/>
    </cofactor>
</comment>
<dbReference type="EMBL" id="CAADAN010000016">
    <property type="protein sequence ID" value="VFD35126.1"/>
    <property type="molecule type" value="Genomic_DNA"/>
</dbReference>
<feature type="domain" description="VRR-NUC" evidence="4">
    <location>
        <begin position="1"/>
        <end position="81"/>
    </location>
</feature>
<keyword evidence="3" id="KW-0378">Hydrolase</keyword>
<dbReference type="RefSeq" id="WP_003433522.1">
    <property type="nucleotide sequence ID" value="NZ_BDSN01000017.1"/>
</dbReference>
<evidence type="ECO:0000259" key="4">
    <source>
        <dbReference type="SMART" id="SM00990"/>
    </source>
</evidence>
<proteinExistence type="predicted"/>
<evidence type="ECO:0000313" key="10">
    <source>
        <dbReference type="Proteomes" id="UP000879542"/>
    </source>
</evidence>